<protein>
    <submittedName>
        <fullName evidence="4">Esterase</fullName>
    </submittedName>
</protein>
<dbReference type="InterPro" id="IPR013094">
    <property type="entry name" value="AB_hydrolase_3"/>
</dbReference>
<dbReference type="OrthoDB" id="9806180at2"/>
<feature type="region of interest" description="Disordered" evidence="2">
    <location>
        <begin position="320"/>
        <end position="344"/>
    </location>
</feature>
<dbReference type="EMBL" id="PXYI01000005">
    <property type="protein sequence ID" value="PSJ38936.1"/>
    <property type="molecule type" value="Genomic_DNA"/>
</dbReference>
<name>A0A2P7QLT9_9SPHN</name>
<dbReference type="GO" id="GO:0016787">
    <property type="term" value="F:hydrolase activity"/>
    <property type="evidence" value="ECO:0007669"/>
    <property type="project" value="UniProtKB-KW"/>
</dbReference>
<dbReference type="SUPFAM" id="SSF53474">
    <property type="entry name" value="alpha/beta-Hydrolases"/>
    <property type="match status" value="1"/>
</dbReference>
<dbReference type="PANTHER" id="PTHR48081:SF8">
    <property type="entry name" value="ALPHA_BETA HYDROLASE FOLD-3 DOMAIN-CONTAINING PROTEIN-RELATED"/>
    <property type="match status" value="1"/>
</dbReference>
<keyword evidence="1" id="KW-0378">Hydrolase</keyword>
<comment type="caution">
    <text evidence="4">The sequence shown here is derived from an EMBL/GenBank/DDBJ whole genome shotgun (WGS) entry which is preliminary data.</text>
</comment>
<dbReference type="InterPro" id="IPR029058">
    <property type="entry name" value="AB_hydrolase_fold"/>
</dbReference>
<dbReference type="AlphaFoldDB" id="A0A2P7QLT9"/>
<dbReference type="Pfam" id="PF07859">
    <property type="entry name" value="Abhydrolase_3"/>
    <property type="match status" value="1"/>
</dbReference>
<dbReference type="Proteomes" id="UP000241167">
    <property type="component" value="Unassembled WGS sequence"/>
</dbReference>
<evidence type="ECO:0000313" key="4">
    <source>
        <dbReference type="EMBL" id="PSJ38936.1"/>
    </source>
</evidence>
<dbReference type="PANTHER" id="PTHR48081">
    <property type="entry name" value="AB HYDROLASE SUPERFAMILY PROTEIN C4A8.06C"/>
    <property type="match status" value="1"/>
</dbReference>
<accession>A0A2P7QLT9</accession>
<feature type="domain" description="Alpha/beta hydrolase fold-3" evidence="3">
    <location>
        <begin position="86"/>
        <end position="292"/>
    </location>
</feature>
<organism evidence="4 5">
    <name type="scientific">Allosphingosinicella deserti</name>
    <dbReference type="NCBI Taxonomy" id="2116704"/>
    <lineage>
        <taxon>Bacteria</taxon>
        <taxon>Pseudomonadati</taxon>
        <taxon>Pseudomonadota</taxon>
        <taxon>Alphaproteobacteria</taxon>
        <taxon>Sphingomonadales</taxon>
        <taxon>Sphingomonadaceae</taxon>
        <taxon>Allosphingosinicella</taxon>
    </lineage>
</organism>
<proteinExistence type="predicted"/>
<evidence type="ECO:0000313" key="5">
    <source>
        <dbReference type="Proteomes" id="UP000241167"/>
    </source>
</evidence>
<evidence type="ECO:0000256" key="2">
    <source>
        <dbReference type="SAM" id="MobiDB-lite"/>
    </source>
</evidence>
<gene>
    <name evidence="4" type="ORF">C7I55_16610</name>
</gene>
<keyword evidence="5" id="KW-1185">Reference proteome</keyword>
<dbReference type="Gene3D" id="3.40.50.1820">
    <property type="entry name" value="alpha/beta hydrolase"/>
    <property type="match status" value="1"/>
</dbReference>
<dbReference type="RefSeq" id="WP_106514131.1">
    <property type="nucleotide sequence ID" value="NZ_PXYI01000005.1"/>
</dbReference>
<dbReference type="InterPro" id="IPR050300">
    <property type="entry name" value="GDXG_lipolytic_enzyme"/>
</dbReference>
<evidence type="ECO:0000259" key="3">
    <source>
        <dbReference type="Pfam" id="PF07859"/>
    </source>
</evidence>
<reference evidence="4 5" key="1">
    <citation type="submission" date="2018-03" db="EMBL/GenBank/DDBJ databases">
        <title>The draft genome of Sphingosinicella sp. GL-C-18.</title>
        <authorList>
            <person name="Liu L."/>
            <person name="Li L."/>
            <person name="Liang L."/>
            <person name="Zhang X."/>
            <person name="Wang T."/>
        </authorList>
    </citation>
    <scope>NUCLEOTIDE SEQUENCE [LARGE SCALE GENOMIC DNA]</scope>
    <source>
        <strain evidence="4 5">GL-C-18</strain>
    </source>
</reference>
<evidence type="ECO:0000256" key="1">
    <source>
        <dbReference type="ARBA" id="ARBA00022801"/>
    </source>
</evidence>
<sequence>MSLDITAADEEAARRVNRMLARAPRFKIRNRFDPLLYQSLLRVSQVGADWRIRRKGIVPSTLRVGSGTRPVSLRLLQPAKPVRGVVLDIHGGGWAIGNAILDDRLNAGLIAACDVAVVSVDYRLATKAPLRGLLDDCFEAAVWLLGESELFAGLPIILVGESAGAHLAAATLQRLRASGRSLDRIAGALLYYGVYDLAGTASVRNAGRDTLILDGPGMLDAMRMLTPAMHDSERRHPSLSPLYGELAGMPPALLFVGDRDPLLDDTVAMAQRWGDAAPAEVHVVPESPHGFIRLPTPIATKALRRAHGWIDERLEAWSVSPASRSTHHKDGRAPVPWSRPSASR</sequence>